<accession>E6SI40</accession>
<protein>
    <recommendedName>
        <fullName evidence="9">Iron export ABC transporter permease subunit FetB</fullName>
    </recommendedName>
</protein>
<evidence type="ECO:0008006" key="9">
    <source>
        <dbReference type="Google" id="ProtNLM"/>
    </source>
</evidence>
<feature type="transmembrane region" description="Helical" evidence="6">
    <location>
        <begin position="195"/>
        <end position="213"/>
    </location>
</feature>
<keyword evidence="3 6" id="KW-0812">Transmembrane</keyword>
<name>E6SI40_THEM7</name>
<dbReference type="PANTHER" id="PTHR30028:SF0">
    <property type="entry name" value="PROTEIN ALUMINUM SENSITIVE 3"/>
    <property type="match status" value="1"/>
</dbReference>
<feature type="transmembrane region" description="Helical" evidence="6">
    <location>
        <begin position="94"/>
        <end position="117"/>
    </location>
</feature>
<evidence type="ECO:0000313" key="8">
    <source>
        <dbReference type="Proteomes" id="UP000008915"/>
    </source>
</evidence>
<reference evidence="7 8" key="1">
    <citation type="journal article" date="2010" name="Stand. Genomic Sci.">
        <title>Complete genome sequence of Thermaerobacter marianensis type strain (7p75a).</title>
        <authorList>
            <person name="Han C."/>
            <person name="Gu W."/>
            <person name="Zhang X."/>
            <person name="Lapidus A."/>
            <person name="Nolan M."/>
            <person name="Copeland A."/>
            <person name="Lucas S."/>
            <person name="Del Rio T.G."/>
            <person name="Tice H."/>
            <person name="Cheng J.F."/>
            <person name="Tapia R."/>
            <person name="Goodwin L."/>
            <person name="Pitluck S."/>
            <person name="Pagani I."/>
            <person name="Ivanova N."/>
            <person name="Mavromatis K."/>
            <person name="Mikhailova N."/>
            <person name="Pati A."/>
            <person name="Chen A."/>
            <person name="Palaniappan K."/>
            <person name="Land M."/>
            <person name="Hauser L."/>
            <person name="Chang Y.J."/>
            <person name="Jeffries C.D."/>
            <person name="Schneider S."/>
            <person name="Rohde M."/>
            <person name="Goker M."/>
            <person name="Pukall R."/>
            <person name="Woyke T."/>
            <person name="Bristow J."/>
            <person name="Eisen J.A."/>
            <person name="Markowitz V."/>
            <person name="Hugenholtz P."/>
            <person name="Kyrpides N.C."/>
            <person name="Klenk H.P."/>
            <person name="Detter J.C."/>
        </authorList>
    </citation>
    <scope>NUCLEOTIDE SEQUENCE [LARGE SCALE GENOMIC DNA]</scope>
    <source>
        <strain evidence="8">ATCC 700841 / DSM 12885 / JCM 10246 / 7p75a</strain>
    </source>
</reference>
<dbReference type="GO" id="GO:0005886">
    <property type="term" value="C:plasma membrane"/>
    <property type="evidence" value="ECO:0007669"/>
    <property type="project" value="TreeGrafter"/>
</dbReference>
<comment type="subcellular location">
    <subcellularLocation>
        <location evidence="1">Membrane</location>
        <topology evidence="1">Multi-pass membrane protein</topology>
    </subcellularLocation>
</comment>
<dbReference type="EMBL" id="CP002344">
    <property type="protein sequence ID" value="ADU50818.1"/>
    <property type="molecule type" value="Genomic_DNA"/>
</dbReference>
<dbReference type="HOGENOM" id="CLU_076147_1_1_9"/>
<dbReference type="PANTHER" id="PTHR30028">
    <property type="entry name" value="UPF0014 INNER MEMBRANE PROTEIN YBBM-RELATED"/>
    <property type="match status" value="1"/>
</dbReference>
<feature type="transmembrane region" description="Helical" evidence="6">
    <location>
        <begin position="129"/>
        <end position="148"/>
    </location>
</feature>
<evidence type="ECO:0000256" key="6">
    <source>
        <dbReference type="SAM" id="Phobius"/>
    </source>
</evidence>
<keyword evidence="8" id="KW-1185">Reference proteome</keyword>
<dbReference type="Proteomes" id="UP000008915">
    <property type="component" value="Chromosome"/>
</dbReference>
<feature type="transmembrane region" description="Helical" evidence="6">
    <location>
        <begin position="41"/>
        <end position="60"/>
    </location>
</feature>
<gene>
    <name evidence="7" type="ordered locus">Tmar_0703</name>
</gene>
<dbReference type="AlphaFoldDB" id="E6SI40"/>
<dbReference type="OrthoDB" id="9791807at2"/>
<dbReference type="Pfam" id="PF03649">
    <property type="entry name" value="UPF0014"/>
    <property type="match status" value="1"/>
</dbReference>
<evidence type="ECO:0000256" key="2">
    <source>
        <dbReference type="ARBA" id="ARBA00005268"/>
    </source>
</evidence>
<comment type="similarity">
    <text evidence="2">Belongs to the UPF0014 family.</text>
</comment>
<dbReference type="InterPro" id="IPR005226">
    <property type="entry name" value="UPF0014_fam"/>
</dbReference>
<keyword evidence="5 6" id="KW-0472">Membrane</keyword>
<sequence>MDAGYVQLGYGEVALAAGLILINGVLSLALGLGLERRLLVASVRTVVQLLLIGYLLKFIFGLRHPLWVLLLGLVMVALAGHAAVGRVSGRFRGIYAGSTLSVLVSSFLVTGLAVGAIVRPRPWYEPQYVIPLLGMVLGNALNGVSLGLDRFLEGLARRRDQVEGLLALGATRWEACRDVIRDAVRTGMVPTLNSMAVVGLVSLPGMMTGQILAGADPADAVRYQIVIMFMIAAATALGTLGAVAYAYRSLLDGFHRLRLDRLQKAGAN</sequence>
<proteinExistence type="inferred from homology"/>
<keyword evidence="4 6" id="KW-1133">Transmembrane helix</keyword>
<dbReference type="eggNOG" id="COG0390">
    <property type="taxonomic scope" value="Bacteria"/>
</dbReference>
<dbReference type="STRING" id="644966.Tmar_0703"/>
<reference evidence="8" key="2">
    <citation type="journal article" date="2010" name="Stand. Genomic Sci.">
        <title>Complete genome sequence of Thermaerobacter marianensis type strain (7p75aT).</title>
        <authorList>
            <person name="Han C."/>
            <person name="Gu W."/>
            <person name="Zhang X."/>
            <person name="Lapidus A."/>
            <person name="Nolan M."/>
            <person name="Copeland A."/>
            <person name="Lucas S."/>
            <person name="Glavina Del Rio T."/>
            <person name="Tice H."/>
            <person name="Cheng J."/>
            <person name="Tapia R."/>
            <person name="Goodwin L."/>
            <person name="Pitluck S."/>
            <person name="Pagani I."/>
            <person name="Ivanova N."/>
            <person name="Mavromatis K."/>
            <person name="Mikhailova N."/>
            <person name="Pati A."/>
            <person name="Chen A."/>
            <person name="Palaniappan K."/>
            <person name="Land M."/>
            <person name="Hauser L."/>
            <person name="Chang Y."/>
            <person name="Jeffries C."/>
            <person name="Schneider S."/>
            <person name="Rohde M."/>
            <person name="Goker M."/>
            <person name="Pukall R."/>
            <person name="Woyke T."/>
            <person name="Bristow J."/>
            <person name="Eisen J."/>
            <person name="Markowitz V."/>
            <person name="Hugenholtz P."/>
            <person name="Kyrpides N."/>
            <person name="Klenk H."/>
            <person name="Detter J."/>
        </authorList>
    </citation>
    <scope>NUCLEOTIDE SEQUENCE [LARGE SCALE GENOMIC DNA]</scope>
    <source>
        <strain evidence="8">ATCC 700841 / DSM 12885 / JCM 10246 / 7p75a</strain>
    </source>
</reference>
<evidence type="ECO:0000256" key="5">
    <source>
        <dbReference type="ARBA" id="ARBA00023136"/>
    </source>
</evidence>
<evidence type="ECO:0000256" key="1">
    <source>
        <dbReference type="ARBA" id="ARBA00004141"/>
    </source>
</evidence>
<feature type="transmembrane region" description="Helical" evidence="6">
    <location>
        <begin position="225"/>
        <end position="247"/>
    </location>
</feature>
<evidence type="ECO:0000313" key="7">
    <source>
        <dbReference type="EMBL" id="ADU50818.1"/>
    </source>
</evidence>
<organism evidence="7 8">
    <name type="scientific">Thermaerobacter marianensis (strain ATCC 700841 / DSM 12885 / JCM 10246 / 7p75a)</name>
    <dbReference type="NCBI Taxonomy" id="644966"/>
    <lineage>
        <taxon>Bacteria</taxon>
        <taxon>Bacillati</taxon>
        <taxon>Bacillota</taxon>
        <taxon>Clostridia</taxon>
        <taxon>Eubacteriales</taxon>
        <taxon>Clostridiales Family XVII. Incertae Sedis</taxon>
        <taxon>Thermaerobacter</taxon>
    </lineage>
</organism>
<feature type="transmembrane region" description="Helical" evidence="6">
    <location>
        <begin position="66"/>
        <end position="87"/>
    </location>
</feature>
<dbReference type="KEGG" id="tmr:Tmar_0703"/>
<evidence type="ECO:0000256" key="4">
    <source>
        <dbReference type="ARBA" id="ARBA00022989"/>
    </source>
</evidence>
<evidence type="ECO:0000256" key="3">
    <source>
        <dbReference type="ARBA" id="ARBA00022692"/>
    </source>
</evidence>
<feature type="transmembrane region" description="Helical" evidence="6">
    <location>
        <begin position="13"/>
        <end position="34"/>
    </location>
</feature>
<dbReference type="RefSeq" id="WP_013495123.1">
    <property type="nucleotide sequence ID" value="NC_014831.1"/>
</dbReference>